<dbReference type="EMBL" id="MSCK01000001">
    <property type="protein sequence ID" value="PQJ72818.1"/>
    <property type="molecule type" value="Genomic_DNA"/>
</dbReference>
<organism evidence="1 2">
    <name type="scientific">Polaribacter butkevichii</name>
    <dbReference type="NCBI Taxonomy" id="218490"/>
    <lineage>
        <taxon>Bacteria</taxon>
        <taxon>Pseudomonadati</taxon>
        <taxon>Bacteroidota</taxon>
        <taxon>Flavobacteriia</taxon>
        <taxon>Flavobacteriales</taxon>
        <taxon>Flavobacteriaceae</taxon>
    </lineage>
</organism>
<evidence type="ECO:0008006" key="3">
    <source>
        <dbReference type="Google" id="ProtNLM"/>
    </source>
</evidence>
<evidence type="ECO:0000313" key="1">
    <source>
        <dbReference type="EMBL" id="PQJ72818.1"/>
    </source>
</evidence>
<dbReference type="InterPro" id="IPR047698">
    <property type="entry name" value="ArsF-like"/>
</dbReference>
<dbReference type="RefSeq" id="WP_105048483.1">
    <property type="nucleotide sequence ID" value="NZ_CP150661.1"/>
</dbReference>
<dbReference type="SUPFAM" id="SSF52833">
    <property type="entry name" value="Thioredoxin-like"/>
    <property type="match status" value="1"/>
</dbReference>
<sequence length="145" mass="16530">MKTNKILAFLTIGFLLIACNEQTKSKNKTIEQSISKIEVLDFHSTHRCITCKAIEANTKYTLDTYFSKEIKASKITFQVIDVDKKENQTMAEKFEASGTALILNVIKNGKEKKIDLTNFAFMKGNDKDVFAKQLKEKIDKELKTL</sequence>
<proteinExistence type="predicted"/>
<evidence type="ECO:0000313" key="2">
    <source>
        <dbReference type="Proteomes" id="UP000247345"/>
    </source>
</evidence>
<dbReference type="OrthoDB" id="5524063at2"/>
<protein>
    <recommendedName>
        <fullName evidence="3">Thioredoxin domain-containing protein</fullName>
    </recommendedName>
</protein>
<reference evidence="1 2" key="1">
    <citation type="submission" date="2016-12" db="EMBL/GenBank/DDBJ databases">
        <title>Trade-off between light-utilization and light-protection in marine flavobacteria.</title>
        <authorList>
            <person name="Kumagai Y."/>
            <person name="Yoshizawa S."/>
            <person name="Kogure K."/>
            <person name="Iwasaki W."/>
        </authorList>
    </citation>
    <scope>NUCLEOTIDE SEQUENCE [LARGE SCALE GENOMIC DNA]</scope>
    <source>
        <strain evidence="1 2">KCTC 12100</strain>
    </source>
</reference>
<dbReference type="NCBIfam" id="NF040494">
    <property type="entry name" value="nitrored_ArsF"/>
    <property type="match status" value="1"/>
</dbReference>
<dbReference type="AlphaFoldDB" id="A0A2P6CD83"/>
<comment type="caution">
    <text evidence="1">The sequence shown here is derived from an EMBL/GenBank/DDBJ whole genome shotgun (WGS) entry which is preliminary data.</text>
</comment>
<gene>
    <name evidence="1" type="ORF">BTO14_05895</name>
</gene>
<keyword evidence="2" id="KW-1185">Reference proteome</keyword>
<dbReference type="InterPro" id="IPR036249">
    <property type="entry name" value="Thioredoxin-like_sf"/>
</dbReference>
<dbReference type="Proteomes" id="UP000247345">
    <property type="component" value="Unassembled WGS sequence"/>
</dbReference>
<dbReference type="PROSITE" id="PS51257">
    <property type="entry name" value="PROKAR_LIPOPROTEIN"/>
    <property type="match status" value="1"/>
</dbReference>
<name>A0A2P6CD83_9FLAO</name>
<dbReference type="Gene3D" id="3.40.30.10">
    <property type="entry name" value="Glutaredoxin"/>
    <property type="match status" value="1"/>
</dbReference>
<accession>A0A2P6CD83</accession>